<proteinExistence type="predicted"/>
<dbReference type="InterPro" id="IPR001119">
    <property type="entry name" value="SLH_dom"/>
</dbReference>
<dbReference type="PROSITE" id="PS51272">
    <property type="entry name" value="SLH"/>
    <property type="match status" value="3"/>
</dbReference>
<sequence>MKKVFIVLFVFMMFGISANAQISKEDSNISVVYTELADKAFDTIMYVFEPGVDLSDGEIDDEDMQKLFKMEQRNEVTEFKYNFTLQADDPEGIYYVVIGGFEEKKPLSERSDCFVHLRSDTETQIVSELNSAEDSNALKAVYEKYNKFAWLIDKENEQYKQDVDAFYNVMYDNFGKCFVNAADSEIIFNKTATLVDFSNLKGDELIQAIKTLGLTDSIFYEENFEQVATLYEKYTNKGSSINELKKTLSEAIAVTEVNMSDSNVVLDVLKKYFDIFSVNFEGNFPKVSETQMARALYHKDFVRAKDVDDAFNNRLQQLISQVSSVSGSAGGGISNYGGSHSAIISQGIIDSNIIKQLKGEEIFFDIDECEWAADYIKGVYRRQIMIGSDGYFRPNDFLTREELVKIILLAKELDIENDADRQFNDVKKEDWFYQYVMTAVKNQIVFGIDKTTFGTGMTVSRQDAAVMLYRAFADNDLNEDENISTFNDSTKIADYAKKAVMWMQKKSIISGFPDNTFRPEDGLTRAQAAKIIFELIQ</sequence>
<evidence type="ECO:0000256" key="1">
    <source>
        <dbReference type="ARBA" id="ARBA00022737"/>
    </source>
</evidence>
<dbReference type="RefSeq" id="WP_226393119.1">
    <property type="nucleotide sequence ID" value="NZ_JADCKB010000018.1"/>
</dbReference>
<dbReference type="InterPro" id="IPR051465">
    <property type="entry name" value="Cell_Envelope_Struct_Comp"/>
</dbReference>
<evidence type="ECO:0000259" key="3">
    <source>
        <dbReference type="PROSITE" id="PS51272"/>
    </source>
</evidence>
<dbReference type="PANTHER" id="PTHR43308">
    <property type="entry name" value="OUTER MEMBRANE PROTEIN ALPHA-RELATED"/>
    <property type="match status" value="1"/>
</dbReference>
<reference evidence="4" key="1">
    <citation type="submission" date="2020-10" db="EMBL/GenBank/DDBJ databases">
        <title>ChiBAC.</title>
        <authorList>
            <person name="Zenner C."/>
            <person name="Hitch T.C.A."/>
            <person name="Clavel T."/>
        </authorList>
    </citation>
    <scope>NUCLEOTIDE SEQUENCE</scope>
    <source>
        <strain evidence="4">DSM 107454</strain>
    </source>
</reference>
<protein>
    <submittedName>
        <fullName evidence="4">S-layer homology domain-containing protein</fullName>
    </submittedName>
</protein>
<dbReference type="AlphaFoldDB" id="A0A9D5M1T0"/>
<organism evidence="4 5">
    <name type="scientific">Ructibacterium gallinarum</name>
    <dbReference type="NCBI Taxonomy" id="2779355"/>
    <lineage>
        <taxon>Bacteria</taxon>
        <taxon>Bacillati</taxon>
        <taxon>Bacillota</taxon>
        <taxon>Clostridia</taxon>
        <taxon>Eubacteriales</taxon>
        <taxon>Oscillospiraceae</taxon>
        <taxon>Ructibacterium</taxon>
    </lineage>
</organism>
<evidence type="ECO:0000313" key="5">
    <source>
        <dbReference type="Proteomes" id="UP000806542"/>
    </source>
</evidence>
<dbReference type="EMBL" id="JADCKB010000018">
    <property type="protein sequence ID" value="MBE5040566.1"/>
    <property type="molecule type" value="Genomic_DNA"/>
</dbReference>
<feature type="domain" description="SLH" evidence="3">
    <location>
        <begin position="359"/>
        <end position="418"/>
    </location>
</feature>
<feature type="domain" description="SLH" evidence="3">
    <location>
        <begin position="483"/>
        <end position="537"/>
    </location>
</feature>
<dbReference type="Pfam" id="PF00395">
    <property type="entry name" value="SLH"/>
    <property type="match status" value="3"/>
</dbReference>
<gene>
    <name evidence="4" type="ORF">INF28_08845</name>
</gene>
<feature type="signal peptide" evidence="2">
    <location>
        <begin position="1"/>
        <end position="20"/>
    </location>
</feature>
<feature type="domain" description="SLH" evidence="3">
    <location>
        <begin position="419"/>
        <end position="482"/>
    </location>
</feature>
<evidence type="ECO:0000256" key="2">
    <source>
        <dbReference type="SAM" id="SignalP"/>
    </source>
</evidence>
<keyword evidence="2" id="KW-0732">Signal</keyword>
<accession>A0A9D5M1T0</accession>
<keyword evidence="5" id="KW-1185">Reference proteome</keyword>
<name>A0A9D5M1T0_9FIRM</name>
<feature type="chain" id="PRO_5039195532" evidence="2">
    <location>
        <begin position="21"/>
        <end position="537"/>
    </location>
</feature>
<comment type="caution">
    <text evidence="4">The sequence shown here is derived from an EMBL/GenBank/DDBJ whole genome shotgun (WGS) entry which is preliminary data.</text>
</comment>
<keyword evidence="1" id="KW-0677">Repeat</keyword>
<dbReference type="Proteomes" id="UP000806542">
    <property type="component" value="Unassembled WGS sequence"/>
</dbReference>
<evidence type="ECO:0000313" key="4">
    <source>
        <dbReference type="EMBL" id="MBE5040566.1"/>
    </source>
</evidence>